<dbReference type="SUPFAM" id="SSF55979">
    <property type="entry name" value="DNA clamp"/>
    <property type="match status" value="2"/>
</dbReference>
<dbReference type="InterPro" id="IPR000730">
    <property type="entry name" value="Pr_cel_nuc_antig"/>
</dbReference>
<keyword evidence="1 3" id="KW-0235">DNA replication</keyword>
<dbReference type="InterPro" id="IPR022659">
    <property type="entry name" value="Pr_cel_nuc_antig_CS"/>
</dbReference>
<name>A0A7C4D839_STAMA</name>
<dbReference type="NCBIfam" id="NF002221">
    <property type="entry name" value="PRK01115.1-4"/>
    <property type="match status" value="1"/>
</dbReference>
<dbReference type="Gene3D" id="3.70.10.10">
    <property type="match status" value="1"/>
</dbReference>
<comment type="similarity">
    <text evidence="3">Belongs to the PCNA family.</text>
</comment>
<dbReference type="AlphaFoldDB" id="A0A7C4D839"/>
<dbReference type="InterPro" id="IPR046938">
    <property type="entry name" value="DNA_clamp_sf"/>
</dbReference>
<accession>A0A7C4D839</accession>
<dbReference type="Pfam" id="PF00705">
    <property type="entry name" value="PCNA_N"/>
    <property type="match status" value="1"/>
</dbReference>
<evidence type="ECO:0000256" key="3">
    <source>
        <dbReference type="HAMAP-Rule" id="MF_00317"/>
    </source>
</evidence>
<dbReference type="PANTHER" id="PTHR11352">
    <property type="entry name" value="PROLIFERATING CELL NUCLEAR ANTIGEN"/>
    <property type="match status" value="1"/>
</dbReference>
<comment type="subunit">
    <text evidence="3">Homotrimer. The subunits circularize to form a toroid; DNA passes through its center. Replication factor C (RFC) is required to load the toroid on the DNA.</text>
</comment>
<dbReference type="GO" id="GO:0030337">
    <property type="term" value="F:DNA polymerase processivity factor activity"/>
    <property type="evidence" value="ECO:0007669"/>
    <property type="project" value="UniProtKB-UniRule"/>
</dbReference>
<comment type="caution">
    <text evidence="5">The sequence shown here is derived from an EMBL/GenBank/DDBJ whole genome shotgun (WGS) entry which is preliminary data.</text>
</comment>
<dbReference type="PANTHER" id="PTHR11352:SF0">
    <property type="entry name" value="PROLIFERATING CELL NUCLEAR ANTIGEN"/>
    <property type="match status" value="1"/>
</dbReference>
<dbReference type="GO" id="GO:0006272">
    <property type="term" value="P:leading strand elongation"/>
    <property type="evidence" value="ECO:0007669"/>
    <property type="project" value="TreeGrafter"/>
</dbReference>
<dbReference type="GO" id="GO:0003677">
    <property type="term" value="F:DNA binding"/>
    <property type="evidence" value="ECO:0007669"/>
    <property type="project" value="UniProtKB-UniRule"/>
</dbReference>
<organism evidence="5">
    <name type="scientific">Staphylothermus marinus</name>
    <dbReference type="NCBI Taxonomy" id="2280"/>
    <lineage>
        <taxon>Archaea</taxon>
        <taxon>Thermoproteota</taxon>
        <taxon>Thermoprotei</taxon>
        <taxon>Desulfurococcales</taxon>
        <taxon>Desulfurococcaceae</taxon>
        <taxon>Staphylothermus</taxon>
    </lineage>
</organism>
<dbReference type="CDD" id="cd00577">
    <property type="entry name" value="PCNA"/>
    <property type="match status" value="1"/>
</dbReference>
<sequence>MAKFVYPEAKYFKEIIDSLSKIIDEVALQLKPQGLEIKALDPARVALININIPNTVFLEYDVPEETVIGISTAFLSKVLKKVKKGDRFVLESAEDFVKVTIESIGKRFYKFRNLEVPLPEIPEASFEFNVNAQLIVDPFKQAIKDAETVGNILEIEAPDDQTLYLRGRGVTIAETKLAVGMPALISLEVKEPSKSSYQIDYLKYIIGLTKIAEVIVLKFSNKSPLELEFSFGESRLKYLMAPLVEE</sequence>
<protein>
    <recommendedName>
        <fullName evidence="3">DNA polymerase sliding clamp</fullName>
    </recommendedName>
    <alternativeName>
        <fullName evidence="3">Proliferating cell nuclear antigen homolog</fullName>
        <shortName evidence="3">PCNA</shortName>
    </alternativeName>
</protein>
<evidence type="ECO:0000259" key="4">
    <source>
        <dbReference type="Pfam" id="PF00705"/>
    </source>
</evidence>
<proteinExistence type="inferred from homology"/>
<reference evidence="5" key="1">
    <citation type="journal article" date="2020" name="mSystems">
        <title>Genome- and Community-Level Interaction Insights into Carbon Utilization and Element Cycling Functions of Hydrothermarchaeota in Hydrothermal Sediment.</title>
        <authorList>
            <person name="Zhou Z."/>
            <person name="Liu Y."/>
            <person name="Xu W."/>
            <person name="Pan J."/>
            <person name="Luo Z.H."/>
            <person name="Li M."/>
        </authorList>
    </citation>
    <scope>NUCLEOTIDE SEQUENCE [LARGE SCALE GENOMIC DNA]</scope>
    <source>
        <strain evidence="5">SpSt-642</strain>
    </source>
</reference>
<evidence type="ECO:0000256" key="1">
    <source>
        <dbReference type="ARBA" id="ARBA00022705"/>
    </source>
</evidence>
<dbReference type="PROSITE" id="PS01251">
    <property type="entry name" value="PCNA_1"/>
    <property type="match status" value="1"/>
</dbReference>
<dbReference type="InterPro" id="IPR022648">
    <property type="entry name" value="Pr_cel_nuc_antig_N"/>
</dbReference>
<evidence type="ECO:0000313" key="5">
    <source>
        <dbReference type="EMBL" id="HGM59281.1"/>
    </source>
</evidence>
<dbReference type="HAMAP" id="MF_00317">
    <property type="entry name" value="DNApol_clamp_arch"/>
    <property type="match status" value="1"/>
</dbReference>
<dbReference type="PRINTS" id="PR00339">
    <property type="entry name" value="PCNACYCLIN"/>
</dbReference>
<dbReference type="GO" id="GO:0006275">
    <property type="term" value="P:regulation of DNA replication"/>
    <property type="evidence" value="ECO:0007669"/>
    <property type="project" value="UniProtKB-UniRule"/>
</dbReference>
<comment type="function">
    <text evidence="3">Sliding clamp subunit that acts as a moving platform for DNA processing. Responsible for tethering the catalytic subunit of DNA polymerase and other proteins to DNA during high-speed replication.</text>
</comment>
<gene>
    <name evidence="3" type="primary">pcn</name>
    <name evidence="5" type="ORF">ENU14_06840</name>
</gene>
<evidence type="ECO:0000256" key="2">
    <source>
        <dbReference type="ARBA" id="ARBA00023125"/>
    </source>
</evidence>
<keyword evidence="2 3" id="KW-0238">DNA-binding</keyword>
<feature type="domain" description="Proliferating cell nuclear antigen PCNA N-terminal" evidence="4">
    <location>
        <begin position="7"/>
        <end position="98"/>
    </location>
</feature>
<dbReference type="EMBL" id="DTBJ01000057">
    <property type="protein sequence ID" value="HGM59281.1"/>
    <property type="molecule type" value="Genomic_DNA"/>
</dbReference>